<feature type="transmembrane region" description="Helical" evidence="1">
    <location>
        <begin position="51"/>
        <end position="68"/>
    </location>
</feature>
<dbReference type="Proteomes" id="UP001558481">
    <property type="component" value="Unassembled WGS sequence"/>
</dbReference>
<comment type="caution">
    <text evidence="2">The sequence shown here is derived from an EMBL/GenBank/DDBJ whole genome shotgun (WGS) entry which is preliminary data.</text>
</comment>
<keyword evidence="1" id="KW-1133">Transmembrane helix</keyword>
<keyword evidence="1" id="KW-0812">Transmembrane</keyword>
<dbReference type="EMBL" id="JAYWLU010000016">
    <property type="protein sequence ID" value="MEX3595754.1"/>
    <property type="molecule type" value="Genomic_DNA"/>
</dbReference>
<evidence type="ECO:0000256" key="1">
    <source>
        <dbReference type="SAM" id="Phobius"/>
    </source>
</evidence>
<name>A0ABV3V7J8_9MICC</name>
<accession>A0ABV3V7J8</accession>
<keyword evidence="1" id="KW-0472">Membrane</keyword>
<sequence>METDKQATGSDSERGISQTIKSFIPSFLLVLIGIGTLAMRANGIISDTTSSIVFAVLIAAGLVIYVLLNHVHGRE</sequence>
<protein>
    <submittedName>
        <fullName evidence="2">Uncharacterized protein</fullName>
    </submittedName>
</protein>
<gene>
    <name evidence="2" type="ORF">VVR66_13620</name>
</gene>
<feature type="transmembrane region" description="Helical" evidence="1">
    <location>
        <begin position="20"/>
        <end position="39"/>
    </location>
</feature>
<evidence type="ECO:0000313" key="2">
    <source>
        <dbReference type="EMBL" id="MEX3595754.1"/>
    </source>
</evidence>
<proteinExistence type="predicted"/>
<organism evidence="2 3">
    <name type="scientific">Kocuria carniphila</name>
    <dbReference type="NCBI Taxonomy" id="262208"/>
    <lineage>
        <taxon>Bacteria</taxon>
        <taxon>Bacillati</taxon>
        <taxon>Actinomycetota</taxon>
        <taxon>Actinomycetes</taxon>
        <taxon>Micrococcales</taxon>
        <taxon>Micrococcaceae</taxon>
        <taxon>Kocuria</taxon>
    </lineage>
</organism>
<dbReference type="RefSeq" id="WP_095798767.1">
    <property type="nucleotide sequence ID" value="NZ_CAUREL010000018.1"/>
</dbReference>
<evidence type="ECO:0000313" key="3">
    <source>
        <dbReference type="Proteomes" id="UP001558481"/>
    </source>
</evidence>
<keyword evidence="3" id="KW-1185">Reference proteome</keyword>
<reference evidence="2 3" key="1">
    <citation type="journal article" date="2024" name="Fungal Genet. Biol.">
        <title>The porcine skin microbiome exhibits broad fungal antagonism.</title>
        <authorList>
            <person name="De La Cruz K.F."/>
            <person name="Townsend E.C."/>
            <person name="Alex Cheong J.Z."/>
            <person name="Salamzade R."/>
            <person name="Liu A."/>
            <person name="Sandstrom S."/>
            <person name="Davila E."/>
            <person name="Huang L."/>
            <person name="Xu K.H."/>
            <person name="Wu S.Y."/>
            <person name="Meudt J.J."/>
            <person name="Shanmuganayagam D."/>
            <person name="Gibson A.L.F."/>
            <person name="Kalan L.R."/>
        </authorList>
    </citation>
    <scope>NUCLEOTIDE SEQUENCE [LARGE SCALE GENOMIC DNA]</scope>
    <source>
        <strain evidence="2 3">LK2625</strain>
    </source>
</reference>